<name>A0A9W7W1H6_9PEZI</name>
<evidence type="ECO:0000256" key="1">
    <source>
        <dbReference type="SAM" id="MobiDB-lite"/>
    </source>
</evidence>
<dbReference type="AlphaFoldDB" id="A0A9W7W1H6"/>
<dbReference type="EMBL" id="RIBY02001949">
    <property type="protein sequence ID" value="KAH9826822.1"/>
    <property type="molecule type" value="Genomic_DNA"/>
</dbReference>
<protein>
    <submittedName>
        <fullName evidence="2">Uncharacterized protein</fullName>
    </submittedName>
</protein>
<proteinExistence type="predicted"/>
<feature type="region of interest" description="Disordered" evidence="1">
    <location>
        <begin position="158"/>
        <end position="194"/>
    </location>
</feature>
<gene>
    <name evidence="2" type="ORF">Tdes44962_MAKER09942</name>
</gene>
<dbReference type="Proteomes" id="UP001138500">
    <property type="component" value="Unassembled WGS sequence"/>
</dbReference>
<reference evidence="2 3" key="1">
    <citation type="journal article" date="2018" name="IMA Fungus">
        <title>IMA Genome-F 10: Nine draft genome sequences of Claviceps purpurea s.lat., including C. arundinis, C. humidiphila, and C. cf. spartinae, pseudomolecules for the pitch canker pathogen Fusarium circinatum, draft genome of Davidsoniella eucalypti, Grosmannia galeiformis, Quambalaria eucalypti, and Teratosphaeria destructans.</title>
        <authorList>
            <person name="Wingfield B.D."/>
            <person name="Liu M."/>
            <person name="Nguyen H.D."/>
            <person name="Lane F.A."/>
            <person name="Morgan S.W."/>
            <person name="De Vos L."/>
            <person name="Wilken P.M."/>
            <person name="Duong T.A."/>
            <person name="Aylward J."/>
            <person name="Coetzee M.P."/>
            <person name="Dadej K."/>
            <person name="De Beer Z.W."/>
            <person name="Findlay W."/>
            <person name="Havenga M."/>
            <person name="Kolarik M."/>
            <person name="Menzies J.G."/>
            <person name="Naidoo K."/>
            <person name="Pochopski O."/>
            <person name="Shoukouhi P."/>
            <person name="Santana Q.C."/>
            <person name="Seifert K.A."/>
            <person name="Soal N."/>
            <person name="Steenkamp E.T."/>
            <person name="Tatham C.T."/>
            <person name="van der Nest M.A."/>
            <person name="Wingfield M.J."/>
        </authorList>
    </citation>
    <scope>NUCLEOTIDE SEQUENCE [LARGE SCALE GENOMIC DNA]</scope>
    <source>
        <strain evidence="2">CMW44962</strain>
    </source>
</reference>
<accession>A0A9W7W1H6</accession>
<keyword evidence="3" id="KW-1185">Reference proteome</keyword>
<reference evidence="2 3" key="2">
    <citation type="journal article" date="2021" name="Curr. Genet.">
        <title>Genetic response to nitrogen starvation in the aggressive Eucalyptus foliar pathogen Teratosphaeria destructans.</title>
        <authorList>
            <person name="Havenga M."/>
            <person name="Wingfield B.D."/>
            <person name="Wingfield M.J."/>
            <person name="Dreyer L.L."/>
            <person name="Roets F."/>
            <person name="Aylward J."/>
        </authorList>
    </citation>
    <scope>NUCLEOTIDE SEQUENCE [LARGE SCALE GENOMIC DNA]</scope>
    <source>
        <strain evidence="2">CMW44962</strain>
    </source>
</reference>
<organism evidence="2 3">
    <name type="scientific">Teratosphaeria destructans</name>
    <dbReference type="NCBI Taxonomy" id="418781"/>
    <lineage>
        <taxon>Eukaryota</taxon>
        <taxon>Fungi</taxon>
        <taxon>Dikarya</taxon>
        <taxon>Ascomycota</taxon>
        <taxon>Pezizomycotina</taxon>
        <taxon>Dothideomycetes</taxon>
        <taxon>Dothideomycetidae</taxon>
        <taxon>Mycosphaerellales</taxon>
        <taxon>Teratosphaeriaceae</taxon>
        <taxon>Teratosphaeria</taxon>
    </lineage>
</organism>
<sequence length="194" mass="21194">MPPTPSGTFFDADQRLAARVGGVEAPGLKRRSDGTGQGGRALKELSLLSLLIRTVRQESIHEIARGQHVDVGSAASECALRLAGTECAGRLNGLPAYTRGTLLHQAEICFTPDQYVMAIAPRLQLRLMVFVPAQRFGVLSLEEGWGCTLQRSLSRRISSDAETESMGRARSCPQFEERHSLARKANPRSPNRHC</sequence>
<evidence type="ECO:0000313" key="2">
    <source>
        <dbReference type="EMBL" id="KAH9826822.1"/>
    </source>
</evidence>
<comment type="caution">
    <text evidence="2">The sequence shown here is derived from an EMBL/GenBank/DDBJ whole genome shotgun (WGS) entry which is preliminary data.</text>
</comment>
<feature type="compositionally biased region" description="Basic residues" evidence="1">
    <location>
        <begin position="181"/>
        <end position="194"/>
    </location>
</feature>
<evidence type="ECO:0000313" key="3">
    <source>
        <dbReference type="Proteomes" id="UP001138500"/>
    </source>
</evidence>